<name>A0A151NT30_ALLMI</name>
<gene>
    <name evidence="1" type="ORF">Y1Q_0006719</name>
</gene>
<dbReference type="eggNOG" id="KOG1700">
    <property type="taxonomic scope" value="Eukaryota"/>
</dbReference>
<dbReference type="AlphaFoldDB" id="A0A151NT30"/>
<protein>
    <submittedName>
        <fullName evidence="1">Uncharacterized protein</fullName>
    </submittedName>
</protein>
<sequence length="66" mass="7248">MPKCPRCQKEVYFAEKEAMQSMMASPIATSLVTPLCLDPKDLAGEVLRVTHSSKPQVLVDNISIEA</sequence>
<organism evidence="1 2">
    <name type="scientific">Alligator mississippiensis</name>
    <name type="common">American alligator</name>
    <dbReference type="NCBI Taxonomy" id="8496"/>
    <lineage>
        <taxon>Eukaryota</taxon>
        <taxon>Metazoa</taxon>
        <taxon>Chordata</taxon>
        <taxon>Craniata</taxon>
        <taxon>Vertebrata</taxon>
        <taxon>Euteleostomi</taxon>
        <taxon>Archelosauria</taxon>
        <taxon>Archosauria</taxon>
        <taxon>Crocodylia</taxon>
        <taxon>Alligatoridae</taxon>
        <taxon>Alligatorinae</taxon>
        <taxon>Alligator</taxon>
    </lineage>
</organism>
<dbReference type="Proteomes" id="UP000050525">
    <property type="component" value="Unassembled WGS sequence"/>
</dbReference>
<keyword evidence="2" id="KW-1185">Reference proteome</keyword>
<dbReference type="EMBL" id="AKHW03002184">
    <property type="protein sequence ID" value="KYO39850.1"/>
    <property type="molecule type" value="Genomic_DNA"/>
</dbReference>
<reference evidence="1 2" key="1">
    <citation type="journal article" date="2012" name="Genome Biol.">
        <title>Sequencing three crocodilian genomes to illuminate the evolution of archosaurs and amniotes.</title>
        <authorList>
            <person name="St John J.A."/>
            <person name="Braun E.L."/>
            <person name="Isberg S.R."/>
            <person name="Miles L.G."/>
            <person name="Chong A.Y."/>
            <person name="Gongora J."/>
            <person name="Dalzell P."/>
            <person name="Moran C."/>
            <person name="Bed'hom B."/>
            <person name="Abzhanov A."/>
            <person name="Burgess S.C."/>
            <person name="Cooksey A.M."/>
            <person name="Castoe T.A."/>
            <person name="Crawford N.G."/>
            <person name="Densmore L.D."/>
            <person name="Drew J.C."/>
            <person name="Edwards S.V."/>
            <person name="Faircloth B.C."/>
            <person name="Fujita M.K."/>
            <person name="Greenwold M.J."/>
            <person name="Hoffmann F.G."/>
            <person name="Howard J.M."/>
            <person name="Iguchi T."/>
            <person name="Janes D.E."/>
            <person name="Khan S.Y."/>
            <person name="Kohno S."/>
            <person name="de Koning A.J."/>
            <person name="Lance S.L."/>
            <person name="McCarthy F.M."/>
            <person name="McCormack J.E."/>
            <person name="Merchant M.E."/>
            <person name="Peterson D.G."/>
            <person name="Pollock D.D."/>
            <person name="Pourmand N."/>
            <person name="Raney B.J."/>
            <person name="Roessler K.A."/>
            <person name="Sanford J.R."/>
            <person name="Sawyer R.H."/>
            <person name="Schmidt C.J."/>
            <person name="Triplett E.W."/>
            <person name="Tuberville T.D."/>
            <person name="Venegas-Anaya M."/>
            <person name="Howard J.T."/>
            <person name="Jarvis E.D."/>
            <person name="Guillette L.J.Jr."/>
            <person name="Glenn T.C."/>
            <person name="Green R.E."/>
            <person name="Ray D.A."/>
        </authorList>
    </citation>
    <scope>NUCLEOTIDE SEQUENCE [LARGE SCALE GENOMIC DNA]</scope>
    <source>
        <strain evidence="1">KSC_2009_1</strain>
    </source>
</reference>
<proteinExistence type="predicted"/>
<evidence type="ECO:0000313" key="1">
    <source>
        <dbReference type="EMBL" id="KYO39850.1"/>
    </source>
</evidence>
<evidence type="ECO:0000313" key="2">
    <source>
        <dbReference type="Proteomes" id="UP000050525"/>
    </source>
</evidence>
<accession>A0A151NT30</accession>
<comment type="caution">
    <text evidence="1">The sequence shown here is derived from an EMBL/GenBank/DDBJ whole genome shotgun (WGS) entry which is preliminary data.</text>
</comment>